<dbReference type="EMBL" id="JBHSBC010000001">
    <property type="protein sequence ID" value="MFC3978889.1"/>
    <property type="molecule type" value="Genomic_DNA"/>
</dbReference>
<name>A0ABV8ETI7_9ACTN</name>
<dbReference type="RefSeq" id="WP_352010313.1">
    <property type="nucleotide sequence ID" value="NZ_JBHSBC010000001.1"/>
</dbReference>
<sequence>MDEIRPERSMGLGPPPSAGVVGRAHRWWPSVAGACWAVHPSAGVLVRLRLYGFAGPYKHASAP</sequence>
<reference evidence="2" key="1">
    <citation type="journal article" date="2019" name="Int. J. Syst. Evol. Microbiol.">
        <title>The Global Catalogue of Microorganisms (GCM) 10K type strain sequencing project: providing services to taxonomists for standard genome sequencing and annotation.</title>
        <authorList>
            <consortium name="The Broad Institute Genomics Platform"/>
            <consortium name="The Broad Institute Genome Sequencing Center for Infectious Disease"/>
            <person name="Wu L."/>
            <person name="Ma J."/>
        </authorList>
    </citation>
    <scope>NUCLEOTIDE SEQUENCE [LARGE SCALE GENOMIC DNA]</scope>
    <source>
        <strain evidence="2">TBRC 7912</strain>
    </source>
</reference>
<evidence type="ECO:0000313" key="1">
    <source>
        <dbReference type="EMBL" id="MFC3978889.1"/>
    </source>
</evidence>
<gene>
    <name evidence="1" type="ORF">ACFOYY_02070</name>
</gene>
<keyword evidence="2" id="KW-1185">Reference proteome</keyword>
<proteinExistence type="predicted"/>
<dbReference type="Proteomes" id="UP001595698">
    <property type="component" value="Unassembled WGS sequence"/>
</dbReference>
<accession>A0ABV8ETI7</accession>
<evidence type="ECO:0000313" key="2">
    <source>
        <dbReference type="Proteomes" id="UP001595698"/>
    </source>
</evidence>
<organism evidence="1 2">
    <name type="scientific">Streptosporangium jomthongense</name>
    <dbReference type="NCBI Taxonomy" id="1193683"/>
    <lineage>
        <taxon>Bacteria</taxon>
        <taxon>Bacillati</taxon>
        <taxon>Actinomycetota</taxon>
        <taxon>Actinomycetes</taxon>
        <taxon>Streptosporangiales</taxon>
        <taxon>Streptosporangiaceae</taxon>
        <taxon>Streptosporangium</taxon>
    </lineage>
</organism>
<comment type="caution">
    <text evidence="1">The sequence shown here is derived from an EMBL/GenBank/DDBJ whole genome shotgun (WGS) entry which is preliminary data.</text>
</comment>
<protein>
    <submittedName>
        <fullName evidence="1">Uncharacterized protein</fullName>
    </submittedName>
</protein>